<evidence type="ECO:0000313" key="1">
    <source>
        <dbReference type="EMBL" id="JAD89448.1"/>
    </source>
</evidence>
<protein>
    <submittedName>
        <fullName evidence="1">Uncharacterized protein</fullName>
    </submittedName>
</protein>
<reference evidence="1" key="1">
    <citation type="submission" date="2014-09" db="EMBL/GenBank/DDBJ databases">
        <authorList>
            <person name="Magalhaes I.L.F."/>
            <person name="Oliveira U."/>
            <person name="Santos F.R."/>
            <person name="Vidigal T.H.D.A."/>
            <person name="Brescovit A.D."/>
            <person name="Santos A.J."/>
        </authorList>
    </citation>
    <scope>NUCLEOTIDE SEQUENCE</scope>
    <source>
        <tissue evidence="1">Shoot tissue taken approximately 20 cm above the soil surface</tissue>
    </source>
</reference>
<reference evidence="1" key="2">
    <citation type="journal article" date="2015" name="Data Brief">
        <title>Shoot transcriptome of the giant reed, Arundo donax.</title>
        <authorList>
            <person name="Barrero R.A."/>
            <person name="Guerrero F.D."/>
            <person name="Moolhuijzen P."/>
            <person name="Goolsby J.A."/>
            <person name="Tidwell J."/>
            <person name="Bellgard S.E."/>
            <person name="Bellgard M.I."/>
        </authorList>
    </citation>
    <scope>NUCLEOTIDE SEQUENCE</scope>
    <source>
        <tissue evidence="1">Shoot tissue taken approximately 20 cm above the soil surface</tissue>
    </source>
</reference>
<accession>A0A0A9DRY0</accession>
<proteinExistence type="predicted"/>
<dbReference type="AlphaFoldDB" id="A0A0A9DRY0"/>
<organism evidence="1">
    <name type="scientific">Arundo donax</name>
    <name type="common">Giant reed</name>
    <name type="synonym">Donax arundinaceus</name>
    <dbReference type="NCBI Taxonomy" id="35708"/>
    <lineage>
        <taxon>Eukaryota</taxon>
        <taxon>Viridiplantae</taxon>
        <taxon>Streptophyta</taxon>
        <taxon>Embryophyta</taxon>
        <taxon>Tracheophyta</taxon>
        <taxon>Spermatophyta</taxon>
        <taxon>Magnoliopsida</taxon>
        <taxon>Liliopsida</taxon>
        <taxon>Poales</taxon>
        <taxon>Poaceae</taxon>
        <taxon>PACMAD clade</taxon>
        <taxon>Arundinoideae</taxon>
        <taxon>Arundineae</taxon>
        <taxon>Arundo</taxon>
    </lineage>
</organism>
<dbReference type="EMBL" id="GBRH01208447">
    <property type="protein sequence ID" value="JAD89448.1"/>
    <property type="molecule type" value="Transcribed_RNA"/>
</dbReference>
<sequence>MLNHGNIRYSESREDGISFMRAYLYHFAYFQLVSFAQKVHLENYHVPV</sequence>
<name>A0A0A9DRY0_ARUDO</name>